<evidence type="ECO:0000256" key="1">
    <source>
        <dbReference type="SAM" id="MobiDB-lite"/>
    </source>
</evidence>
<proteinExistence type="predicted"/>
<evidence type="ECO:0000313" key="3">
    <source>
        <dbReference type="Proteomes" id="UP000325315"/>
    </source>
</evidence>
<keyword evidence="3" id="KW-1185">Reference proteome</keyword>
<sequence length="175" mass="19076">MAIQSPSSSSSYSFSMSFSLEHNQAYFLKLSSLENTIYLFFLCEKELIHHIDGSNSPPKYLDNTPNPEKQLVTYMDHAKLLVLDASISEDDLIDHILHDLGSDYKPFTRNIEARFRGNGEDSGALPPPVTTVHGGARGASGGASGAVTDSDSGGGQRQRAKDRHPKCGAPRVFLH</sequence>
<gene>
    <name evidence="2" type="ORF">EPI10_027642</name>
</gene>
<feature type="compositionally biased region" description="Gly residues" evidence="1">
    <location>
        <begin position="135"/>
        <end position="144"/>
    </location>
</feature>
<protein>
    <submittedName>
        <fullName evidence="2">F12P19.7 isoform 1</fullName>
    </submittedName>
</protein>
<feature type="region of interest" description="Disordered" evidence="1">
    <location>
        <begin position="116"/>
        <end position="175"/>
    </location>
</feature>
<evidence type="ECO:0000313" key="2">
    <source>
        <dbReference type="EMBL" id="KAA3461036.1"/>
    </source>
</evidence>
<comment type="caution">
    <text evidence="2">The sequence shown here is derived from an EMBL/GenBank/DDBJ whole genome shotgun (WGS) entry which is preliminary data.</text>
</comment>
<accession>A0A5B6UWN5</accession>
<name>A0A5B6UWN5_9ROSI</name>
<dbReference type="AlphaFoldDB" id="A0A5B6UWN5"/>
<reference evidence="2" key="1">
    <citation type="submission" date="2019-08" db="EMBL/GenBank/DDBJ databases">
        <authorList>
            <person name="Liu F."/>
        </authorList>
    </citation>
    <scope>NUCLEOTIDE SEQUENCE [LARGE SCALE GENOMIC DNA]</scope>
    <source>
        <strain evidence="2">PA1801</strain>
        <tissue evidence="2">Leaf</tissue>
    </source>
</reference>
<dbReference type="OrthoDB" id="409848at2759"/>
<dbReference type="EMBL" id="SMMG02000009">
    <property type="protein sequence ID" value="KAA3461036.1"/>
    <property type="molecule type" value="Genomic_DNA"/>
</dbReference>
<dbReference type="Proteomes" id="UP000325315">
    <property type="component" value="Unassembled WGS sequence"/>
</dbReference>
<organism evidence="2 3">
    <name type="scientific">Gossypium australe</name>
    <dbReference type="NCBI Taxonomy" id="47621"/>
    <lineage>
        <taxon>Eukaryota</taxon>
        <taxon>Viridiplantae</taxon>
        <taxon>Streptophyta</taxon>
        <taxon>Embryophyta</taxon>
        <taxon>Tracheophyta</taxon>
        <taxon>Spermatophyta</taxon>
        <taxon>Magnoliopsida</taxon>
        <taxon>eudicotyledons</taxon>
        <taxon>Gunneridae</taxon>
        <taxon>Pentapetalae</taxon>
        <taxon>rosids</taxon>
        <taxon>malvids</taxon>
        <taxon>Malvales</taxon>
        <taxon>Malvaceae</taxon>
        <taxon>Malvoideae</taxon>
        <taxon>Gossypium</taxon>
    </lineage>
</organism>